<comment type="caution">
    <text evidence="2">The sequence shown here is derived from an EMBL/GenBank/DDBJ whole genome shotgun (WGS) entry which is preliminary data.</text>
</comment>
<dbReference type="GO" id="GO:0005524">
    <property type="term" value="F:ATP binding"/>
    <property type="evidence" value="ECO:0007669"/>
    <property type="project" value="InterPro"/>
</dbReference>
<protein>
    <recommendedName>
        <fullName evidence="1">Protein kinase domain-containing protein</fullName>
    </recommendedName>
</protein>
<dbReference type="InterPro" id="IPR001245">
    <property type="entry name" value="Ser-Thr/Tyr_kinase_cat_dom"/>
</dbReference>
<dbReference type="InterPro" id="IPR008271">
    <property type="entry name" value="Ser/Thr_kinase_AS"/>
</dbReference>
<sequence length="323" mass="36678">MSLLKPSNWKNRQRKRRIISSNLEKNKVFELLVKNGCRDITDDIDASRCTQFPVSNGGFGDIYEGTLPDGTKTAVKCLRIFESTMDKRMKENIKLAAREIYAWSRCEHRNVVPFLGFAFFRGQIAMVSPWMENGPLPQYLQRNKKVNRFGLCTQVAEGLEYLHSIKMVHGDLKGGNVLISSDGVARLIDFGNTESNDRFLAFTPARITPTPRWAAPELLQESGAYSYAADVYALGMTFLEAITSKLPFPELRSDNAVISKVLIKKEAPSRPQSTIPDRVYADTLWKLLADCWQYDPASRPKMAYVIEEIKKIHTLYDAEIRKA</sequence>
<evidence type="ECO:0000313" key="2">
    <source>
        <dbReference type="EMBL" id="CAE6527730.1"/>
    </source>
</evidence>
<dbReference type="SMART" id="SM00220">
    <property type="entry name" value="S_TKc"/>
    <property type="match status" value="1"/>
</dbReference>
<organism evidence="2 3">
    <name type="scientific">Rhizoctonia solani</name>
    <dbReference type="NCBI Taxonomy" id="456999"/>
    <lineage>
        <taxon>Eukaryota</taxon>
        <taxon>Fungi</taxon>
        <taxon>Dikarya</taxon>
        <taxon>Basidiomycota</taxon>
        <taxon>Agaricomycotina</taxon>
        <taxon>Agaricomycetes</taxon>
        <taxon>Cantharellales</taxon>
        <taxon>Ceratobasidiaceae</taxon>
        <taxon>Rhizoctonia</taxon>
    </lineage>
</organism>
<dbReference type="Proteomes" id="UP000663853">
    <property type="component" value="Unassembled WGS sequence"/>
</dbReference>
<name>A0A8H3DLA3_9AGAM</name>
<dbReference type="PANTHER" id="PTHR44329:SF214">
    <property type="entry name" value="PROTEIN KINASE DOMAIN-CONTAINING PROTEIN"/>
    <property type="match status" value="1"/>
</dbReference>
<dbReference type="PROSITE" id="PS50011">
    <property type="entry name" value="PROTEIN_KINASE_DOM"/>
    <property type="match status" value="1"/>
</dbReference>
<evidence type="ECO:0000259" key="1">
    <source>
        <dbReference type="PROSITE" id="PS50011"/>
    </source>
</evidence>
<dbReference type="PANTHER" id="PTHR44329">
    <property type="entry name" value="SERINE/THREONINE-PROTEIN KINASE TNNI3K-RELATED"/>
    <property type="match status" value="1"/>
</dbReference>
<reference evidence="2" key="1">
    <citation type="submission" date="2021-01" db="EMBL/GenBank/DDBJ databases">
        <authorList>
            <person name="Kaushik A."/>
        </authorList>
    </citation>
    <scope>NUCLEOTIDE SEQUENCE</scope>
    <source>
        <strain evidence="2">AG6-10EEA</strain>
    </source>
</reference>
<proteinExistence type="predicted"/>
<gene>
    <name evidence="2" type="ORF">RDB_LOCUS162988</name>
</gene>
<dbReference type="PROSITE" id="PS00108">
    <property type="entry name" value="PROTEIN_KINASE_ST"/>
    <property type="match status" value="1"/>
</dbReference>
<dbReference type="Gene3D" id="1.10.510.10">
    <property type="entry name" value="Transferase(Phosphotransferase) domain 1"/>
    <property type="match status" value="1"/>
</dbReference>
<dbReference type="GO" id="GO:0004674">
    <property type="term" value="F:protein serine/threonine kinase activity"/>
    <property type="evidence" value="ECO:0007669"/>
    <property type="project" value="TreeGrafter"/>
</dbReference>
<dbReference type="SUPFAM" id="SSF56112">
    <property type="entry name" value="Protein kinase-like (PK-like)"/>
    <property type="match status" value="1"/>
</dbReference>
<feature type="domain" description="Protein kinase" evidence="1">
    <location>
        <begin position="48"/>
        <end position="316"/>
    </location>
</feature>
<accession>A0A8H3DLA3</accession>
<dbReference type="Pfam" id="PF07714">
    <property type="entry name" value="PK_Tyr_Ser-Thr"/>
    <property type="match status" value="1"/>
</dbReference>
<dbReference type="InterPro" id="IPR011009">
    <property type="entry name" value="Kinase-like_dom_sf"/>
</dbReference>
<evidence type="ECO:0000313" key="3">
    <source>
        <dbReference type="Proteomes" id="UP000663853"/>
    </source>
</evidence>
<dbReference type="AlphaFoldDB" id="A0A8H3DLA3"/>
<dbReference type="InterPro" id="IPR051681">
    <property type="entry name" value="Ser/Thr_Kinases-Pseudokinases"/>
</dbReference>
<dbReference type="EMBL" id="CAJMXA010003939">
    <property type="protein sequence ID" value="CAE6527730.1"/>
    <property type="molecule type" value="Genomic_DNA"/>
</dbReference>
<dbReference type="InterPro" id="IPR000719">
    <property type="entry name" value="Prot_kinase_dom"/>
</dbReference>
<dbReference type="PRINTS" id="PR00109">
    <property type="entry name" value="TYRKINASE"/>
</dbReference>